<reference evidence="3 4" key="1">
    <citation type="journal article" date="2011" name="PLoS Genet.">
        <title>Finished genome of the fungal wheat pathogen Mycosphaerella graminicola reveals dispensome structure, chromosome plasticity, and stealth pathogenesis.</title>
        <authorList>
            <person name="Goodwin S.B."/>
            <person name="Ben M'barek S."/>
            <person name="Dhillon B."/>
            <person name="Wittenberg A.H.J."/>
            <person name="Crane C.F."/>
            <person name="Hane J.K."/>
            <person name="Foster A.J."/>
            <person name="Van der Lee T.A.J."/>
            <person name="Grimwood J."/>
            <person name="Aerts A."/>
            <person name="Antoniw J."/>
            <person name="Bailey A."/>
            <person name="Bluhm B."/>
            <person name="Bowler J."/>
            <person name="Bristow J."/>
            <person name="van der Burgt A."/>
            <person name="Canto-Canche B."/>
            <person name="Churchill A.C.L."/>
            <person name="Conde-Ferraez L."/>
            <person name="Cools H.J."/>
            <person name="Coutinho P.M."/>
            <person name="Csukai M."/>
            <person name="Dehal P."/>
            <person name="De Wit P."/>
            <person name="Donzelli B."/>
            <person name="van de Geest H.C."/>
            <person name="van Ham R.C.H.J."/>
            <person name="Hammond-Kosack K.E."/>
            <person name="Henrissat B."/>
            <person name="Kilian A."/>
            <person name="Kobayashi A.K."/>
            <person name="Koopmann E."/>
            <person name="Kourmpetis Y."/>
            <person name="Kuzniar A."/>
            <person name="Lindquist E."/>
            <person name="Lombard V."/>
            <person name="Maliepaard C."/>
            <person name="Martins N."/>
            <person name="Mehrabi R."/>
            <person name="Nap J.P.H."/>
            <person name="Ponomarenko A."/>
            <person name="Rudd J.J."/>
            <person name="Salamov A."/>
            <person name="Schmutz J."/>
            <person name="Schouten H.J."/>
            <person name="Shapiro H."/>
            <person name="Stergiopoulos I."/>
            <person name="Torriani S.F.F."/>
            <person name="Tu H."/>
            <person name="de Vries R.P."/>
            <person name="Waalwijk C."/>
            <person name="Ware S.B."/>
            <person name="Wiebenga A."/>
            <person name="Zwiers L.-H."/>
            <person name="Oliver R.P."/>
            <person name="Grigoriev I.V."/>
            <person name="Kema G.H.J."/>
        </authorList>
    </citation>
    <scope>NUCLEOTIDE SEQUENCE [LARGE SCALE GENOMIC DNA]</scope>
    <source>
        <strain evidence="4">CBS 115943 / IPO323</strain>
    </source>
</reference>
<feature type="region of interest" description="Disordered" evidence="2">
    <location>
        <begin position="735"/>
        <end position="762"/>
    </location>
</feature>
<accession>F9X1Q4</accession>
<sequence>MADSQKSSQTLHSQHTQQQPTKRPLREQQQQQMMQSQQPTRSGRAVEIPDDSTEANIDDALIGADSDDEDAIDDSMPGAQTPGAFKTKLTKLPPPRGRTSRRNQSMPADPSKSSQTIRPFPSSSNIVKNIHAGTCARPDRLLSLAFAIPHDFVRDPETGETEPQVLQKRYDEAWFAGITDQKDLVKRVNSQPIAWLDVLDNAAIMDDHENETLRVEMDEMEKDNAELKETLSKARSDLISDRSTSIAEEAQNTINSLMEQTEVAANKIEKILADKKELKKINNNLQVSLDTAQQSLSKARAQSQTLYNTQQAMTGMTLQFAYLADLVNDLDDGTKLIKFFETNPGFGMSHEEYLETNTAALRDELSLPKFRDNVHKDDTPITPVAARNNRLSAILAKDDSDDEVAPSPSKVRRVQLNDTPHGLGVRDRDRHPSAGHTPSRRLGRTELPPLHRNDGATVASSHRQTDAPLRRREVSLVQPSEPSSRSDYNNRYSMKLPIPFSGENKKDDIGYAEWRQKMDFCLDNDESLDEHQKIVACINNTTGPAFARVGSALVMQTFRTYIDVLGQLDDSYGEHHMAEKYRKAFTALAMKDKEKFDDFWTSFMTYAPYTEYSDVELIRQLKEKLNKRYRADIRGMRFANLNAMKTHLRDVELDWEDEEPSKGGNGGNGSTDKKLSDSLARINKTLKEDYDWKKLNRQFKPVTAQEFKDKTNCFACKGAAHNRFSTACPLEKHRLDRTKDRKPNVSSVEVAAELPANNSGKE</sequence>
<dbReference type="KEGG" id="ztr:MYCGRDRAFT_107795"/>
<protein>
    <submittedName>
        <fullName evidence="3">Uncharacterized protein</fullName>
    </submittedName>
</protein>
<dbReference type="VEuPathDB" id="FungiDB:ZTRI_1.2107"/>
<evidence type="ECO:0000256" key="2">
    <source>
        <dbReference type="SAM" id="MobiDB-lite"/>
    </source>
</evidence>
<dbReference type="AlphaFoldDB" id="F9X1Q4"/>
<dbReference type="InParanoid" id="F9X1Q4"/>
<evidence type="ECO:0000313" key="3">
    <source>
        <dbReference type="EMBL" id="EGP91821.1"/>
    </source>
</evidence>
<feature type="region of interest" description="Disordered" evidence="2">
    <location>
        <begin position="397"/>
        <end position="490"/>
    </location>
</feature>
<organism evidence="3 4">
    <name type="scientific">Zymoseptoria tritici (strain CBS 115943 / IPO323)</name>
    <name type="common">Speckled leaf blotch fungus</name>
    <name type="synonym">Septoria tritici</name>
    <dbReference type="NCBI Taxonomy" id="336722"/>
    <lineage>
        <taxon>Eukaryota</taxon>
        <taxon>Fungi</taxon>
        <taxon>Dikarya</taxon>
        <taxon>Ascomycota</taxon>
        <taxon>Pezizomycotina</taxon>
        <taxon>Dothideomycetes</taxon>
        <taxon>Dothideomycetidae</taxon>
        <taxon>Mycosphaerellales</taxon>
        <taxon>Mycosphaerellaceae</taxon>
        <taxon>Zymoseptoria</taxon>
    </lineage>
</organism>
<feature type="compositionally biased region" description="Polar residues" evidence="2">
    <location>
        <begin position="102"/>
        <end position="125"/>
    </location>
</feature>
<keyword evidence="1" id="KW-0175">Coiled coil</keyword>
<dbReference type="STRING" id="336722.F9X1Q4"/>
<feature type="region of interest" description="Disordered" evidence="2">
    <location>
        <begin position="1"/>
        <end position="125"/>
    </location>
</feature>
<dbReference type="Proteomes" id="UP000008062">
    <property type="component" value="Chromosome 1"/>
</dbReference>
<feature type="compositionally biased region" description="Basic and acidic residues" evidence="2">
    <location>
        <begin position="463"/>
        <end position="474"/>
    </location>
</feature>
<feature type="compositionally biased region" description="Low complexity" evidence="2">
    <location>
        <begin position="28"/>
        <end position="38"/>
    </location>
</feature>
<dbReference type="HOGENOM" id="CLU_366094_0_0_1"/>
<dbReference type="RefSeq" id="XP_003856845.1">
    <property type="nucleotide sequence ID" value="XM_003856797.1"/>
</dbReference>
<feature type="compositionally biased region" description="Low complexity" evidence="2">
    <location>
        <begin position="1"/>
        <end position="19"/>
    </location>
</feature>
<dbReference type="GeneID" id="13398395"/>
<feature type="region of interest" description="Disordered" evidence="2">
    <location>
        <begin position="657"/>
        <end position="676"/>
    </location>
</feature>
<feature type="compositionally biased region" description="Polar residues" evidence="2">
    <location>
        <begin position="477"/>
        <end position="490"/>
    </location>
</feature>
<keyword evidence="4" id="KW-1185">Reference proteome</keyword>
<proteinExistence type="predicted"/>
<feature type="coiled-coil region" evidence="1">
    <location>
        <begin position="210"/>
        <end position="302"/>
    </location>
</feature>
<feature type="compositionally biased region" description="Acidic residues" evidence="2">
    <location>
        <begin position="48"/>
        <end position="57"/>
    </location>
</feature>
<gene>
    <name evidence="3" type="ORF">MYCGRDRAFT_107795</name>
</gene>
<dbReference type="EMBL" id="CM001196">
    <property type="protein sequence ID" value="EGP91821.1"/>
    <property type="molecule type" value="Genomic_DNA"/>
</dbReference>
<evidence type="ECO:0000256" key="1">
    <source>
        <dbReference type="SAM" id="Coils"/>
    </source>
</evidence>
<evidence type="ECO:0000313" key="4">
    <source>
        <dbReference type="Proteomes" id="UP000008062"/>
    </source>
</evidence>
<name>F9X1Q4_ZYMTI</name>